<evidence type="ECO:0000256" key="5">
    <source>
        <dbReference type="SAM" id="Coils"/>
    </source>
</evidence>
<keyword evidence="4" id="KW-0539">Nucleus</keyword>
<protein>
    <submittedName>
        <fullName evidence="9">HMG box domain-containing protein</fullName>
    </submittedName>
</protein>
<feature type="region of interest" description="Disordered" evidence="6">
    <location>
        <begin position="531"/>
        <end position="576"/>
    </location>
</feature>
<feature type="repeat" description="ANK" evidence="3">
    <location>
        <begin position="2536"/>
        <end position="2573"/>
    </location>
</feature>
<dbReference type="InterPro" id="IPR002110">
    <property type="entry name" value="Ankyrin_rpt"/>
</dbReference>
<dbReference type="InterPro" id="IPR036034">
    <property type="entry name" value="PDZ_sf"/>
</dbReference>
<evidence type="ECO:0000313" key="9">
    <source>
        <dbReference type="EMBL" id="CAL4781711.1"/>
    </source>
</evidence>
<feature type="coiled-coil region" evidence="5">
    <location>
        <begin position="1403"/>
        <end position="1437"/>
    </location>
</feature>
<dbReference type="InterPro" id="IPR009071">
    <property type="entry name" value="HMG_box_dom"/>
</dbReference>
<feature type="repeat" description="ANK" evidence="3">
    <location>
        <begin position="3157"/>
        <end position="3189"/>
    </location>
</feature>
<feature type="domain" description="HMG box" evidence="7">
    <location>
        <begin position="74"/>
        <end position="137"/>
    </location>
</feature>
<feature type="repeat" description="ANK" evidence="3">
    <location>
        <begin position="2137"/>
        <end position="2169"/>
    </location>
</feature>
<dbReference type="GO" id="GO:0003677">
    <property type="term" value="F:DNA binding"/>
    <property type="evidence" value="ECO:0007669"/>
    <property type="project" value="UniProtKB-UniRule"/>
</dbReference>
<keyword evidence="5" id="KW-0175">Coiled coil</keyword>
<dbReference type="CDD" id="cd00084">
    <property type="entry name" value="HMG-box_SF"/>
    <property type="match status" value="1"/>
</dbReference>
<feature type="compositionally biased region" description="Basic and acidic residues" evidence="6">
    <location>
        <begin position="542"/>
        <end position="564"/>
    </location>
</feature>
<feature type="repeat" description="ANK" evidence="3">
    <location>
        <begin position="2618"/>
        <end position="2650"/>
    </location>
</feature>
<evidence type="ECO:0000259" key="7">
    <source>
        <dbReference type="PROSITE" id="PS50118"/>
    </source>
</evidence>
<feature type="compositionally biased region" description="Basic residues" evidence="6">
    <location>
        <begin position="1074"/>
        <end position="1083"/>
    </location>
</feature>
<evidence type="ECO:0000256" key="6">
    <source>
        <dbReference type="SAM" id="MobiDB-lite"/>
    </source>
</evidence>
<dbReference type="PANTHER" id="PTHR24123:SF33">
    <property type="entry name" value="PROTEIN HOS4"/>
    <property type="match status" value="1"/>
</dbReference>
<feature type="region of interest" description="Disordered" evidence="6">
    <location>
        <begin position="1494"/>
        <end position="1517"/>
    </location>
</feature>
<dbReference type="SUPFAM" id="SSF47095">
    <property type="entry name" value="HMG-box"/>
    <property type="match status" value="3"/>
</dbReference>
<dbReference type="EMBL" id="CAMXCT010001946">
    <property type="protein sequence ID" value="CAI3994399.1"/>
    <property type="molecule type" value="Genomic_DNA"/>
</dbReference>
<reference evidence="8" key="1">
    <citation type="submission" date="2022-10" db="EMBL/GenBank/DDBJ databases">
        <authorList>
            <person name="Chen Y."/>
            <person name="Dougan E. K."/>
            <person name="Chan C."/>
            <person name="Rhodes N."/>
            <person name="Thang M."/>
        </authorList>
    </citation>
    <scope>NUCLEOTIDE SEQUENCE</scope>
</reference>
<dbReference type="GO" id="GO:0005634">
    <property type="term" value="C:nucleus"/>
    <property type="evidence" value="ECO:0007669"/>
    <property type="project" value="UniProtKB-UniRule"/>
</dbReference>
<feature type="repeat" description="ANK" evidence="3">
    <location>
        <begin position="2428"/>
        <end position="2460"/>
    </location>
</feature>
<keyword evidence="2 3" id="KW-0040">ANK repeat</keyword>
<dbReference type="OrthoDB" id="2017365at2759"/>
<feature type="repeat" description="ANK" evidence="3">
    <location>
        <begin position="2503"/>
        <end position="2535"/>
    </location>
</feature>
<feature type="compositionally biased region" description="Acidic residues" evidence="6">
    <location>
        <begin position="407"/>
        <end position="429"/>
    </location>
</feature>
<dbReference type="PROSITE" id="PS50088">
    <property type="entry name" value="ANK_REPEAT"/>
    <property type="match status" value="9"/>
</dbReference>
<feature type="repeat" description="ANK" evidence="3">
    <location>
        <begin position="1160"/>
        <end position="1192"/>
    </location>
</feature>
<dbReference type="Pfam" id="PF00505">
    <property type="entry name" value="HMG_box"/>
    <property type="match status" value="1"/>
</dbReference>
<dbReference type="InterPro" id="IPR036770">
    <property type="entry name" value="Ankyrin_rpt-contain_sf"/>
</dbReference>
<feature type="compositionally biased region" description="Basic and acidic residues" evidence="6">
    <location>
        <begin position="1495"/>
        <end position="1507"/>
    </location>
</feature>
<feature type="domain" description="HMG box" evidence="7">
    <location>
        <begin position="364"/>
        <end position="492"/>
    </location>
</feature>
<feature type="DNA-binding region" description="HMG box" evidence="4">
    <location>
        <begin position="74"/>
        <end position="137"/>
    </location>
</feature>
<evidence type="ECO:0000256" key="2">
    <source>
        <dbReference type="ARBA" id="ARBA00023043"/>
    </source>
</evidence>
<evidence type="ECO:0000256" key="1">
    <source>
        <dbReference type="ARBA" id="ARBA00022737"/>
    </source>
</evidence>
<feature type="domain" description="HMG box" evidence="7">
    <location>
        <begin position="220"/>
        <end position="292"/>
    </location>
</feature>
<evidence type="ECO:0000313" key="8">
    <source>
        <dbReference type="EMBL" id="CAI3994399.1"/>
    </source>
</evidence>
<dbReference type="InterPro" id="IPR036910">
    <property type="entry name" value="HMG_box_dom_sf"/>
</dbReference>
<dbReference type="InterPro" id="IPR051165">
    <property type="entry name" value="Multifunctional_ANK_Repeat"/>
</dbReference>
<feature type="DNA-binding region" description="HMG box" evidence="4">
    <location>
        <begin position="364"/>
        <end position="492"/>
    </location>
</feature>
<keyword evidence="4" id="KW-0238">DNA-binding</keyword>
<dbReference type="Gene3D" id="1.25.40.20">
    <property type="entry name" value="Ankyrin repeat-containing domain"/>
    <property type="match status" value="9"/>
</dbReference>
<dbReference type="Pfam" id="PF12796">
    <property type="entry name" value="Ank_2"/>
    <property type="match status" value="6"/>
</dbReference>
<comment type="caution">
    <text evidence="8">The sequence shown here is derived from an EMBL/GenBank/DDBJ whole genome shotgun (WGS) entry which is preliminary data.</text>
</comment>
<dbReference type="Proteomes" id="UP001152797">
    <property type="component" value="Unassembled WGS sequence"/>
</dbReference>
<dbReference type="SMART" id="SM00398">
    <property type="entry name" value="HMG"/>
    <property type="match status" value="3"/>
</dbReference>
<keyword evidence="1" id="KW-0677">Repeat</keyword>
<organism evidence="8">
    <name type="scientific">Cladocopium goreaui</name>
    <dbReference type="NCBI Taxonomy" id="2562237"/>
    <lineage>
        <taxon>Eukaryota</taxon>
        <taxon>Sar</taxon>
        <taxon>Alveolata</taxon>
        <taxon>Dinophyceae</taxon>
        <taxon>Suessiales</taxon>
        <taxon>Symbiodiniaceae</taxon>
        <taxon>Cladocopium</taxon>
    </lineage>
</organism>
<evidence type="ECO:0000256" key="4">
    <source>
        <dbReference type="PROSITE-ProRule" id="PRU00267"/>
    </source>
</evidence>
<gene>
    <name evidence="8" type="ORF">C1SCF055_LOCUS21047</name>
</gene>
<keyword evidence="10" id="KW-1185">Reference proteome</keyword>
<name>A0A9P1FYJ2_9DINO</name>
<feature type="DNA-binding region" description="HMG box" evidence="4">
    <location>
        <begin position="220"/>
        <end position="292"/>
    </location>
</feature>
<dbReference type="PANTHER" id="PTHR24123">
    <property type="entry name" value="ANKYRIN REPEAT-CONTAINING"/>
    <property type="match status" value="1"/>
</dbReference>
<evidence type="ECO:0000256" key="3">
    <source>
        <dbReference type="PROSITE-ProRule" id="PRU00023"/>
    </source>
</evidence>
<dbReference type="SMART" id="SM00248">
    <property type="entry name" value="ANK"/>
    <property type="match status" value="30"/>
</dbReference>
<feature type="repeat" description="ANK" evidence="3">
    <location>
        <begin position="3123"/>
        <end position="3155"/>
    </location>
</feature>
<dbReference type="EMBL" id="CAMXCT020001946">
    <property type="protein sequence ID" value="CAL1147774.1"/>
    <property type="molecule type" value="Genomic_DNA"/>
</dbReference>
<sequence>MASPSQPSINADVDMPSAGGAGPAVDGHKASMRRLSSKAPPPASYMARVEWTDEETKERGKLLSKLSRTLPEAPRAARSSWLIFCSEYCVKKGGASGEIFGEAGKAWATLEAAEKGVYDAQATAEKEKNKAEMDEFKKSDSYKGLTQEVDKFLLVNRVRGKGKKAELSWKEFKALRAKKQPKLDGAKGKAESRAEANCINRIALKLAAAARKTSPGSALPIPPKSAYALYSSEIMSKDMKETTEKKTASYLKDLLKKVAEGWAGLSDDQKSGYKETAAKDSERYAAEIKTFKDSDAYCNFVQKASEVYKESQADQKPGEAPKSIAQIIKEAETKAREKAKLEKKRTVLQMKLVSCLKGGEGGPPKPPVQAFLLFCNEKRADAIKELATGAAGADSAKKESAPKEKEGDEEMEDPEEPEEPEDEEDEDEEGGKKKGKGGKGGKGGGMAANAAIIKKLGAMWATASAEEKAKFEERVAKEKEARAYAAEMKAWYDSEGFKAFTMEVDEWEAEIKDKGGFPKAPLKSFRAWRRKKLQGKRQQQKLADRERAKAEKMAAKMKAKGEKLKPKKGKAGAEAPEEPVVLPPLLQKDPFWDTCLDSPEAILASADVLLGDRVALAAAKHGGAKGLAALKWLQTKPHQASSFFRTACADCQETALHYAFQHEDLEMIQILQKEASRHNGRDTWVSGTVKDGIMTFELVTGAQLWFWPPRQNQIGYRAGPSDQDPFVQGSDNKTRFIVPGDAVWVRELRGSWIRTDIAWVPLVVGSEKSFVREDPSLWRVRPNLPNPELQPVSTGFARGRAFRAKKLRKVKLSRGGAEGNQAFVKDMETEDNYVQPRMRLDIAMQWSIRRGMGFKTLAACCEIFQQNQPSDFLGAAVQCGRWQLAGDLVTHMGVGDLYGLNQQHRTALLPVPTEAELAECVKRKASITKKAVANFEIMPIHCACINPTYGKTILEMMLTQLGPAAEDMCKDSEQRTLVHYAAVCESEEPLEVLLTQGFSPHRIDSNSMTPLMYACMANRPKNVARLLAAKADPLVRSSERTSFHLSVQQGSAEALKALVSHMATLAAEMPPPVKGKKGGKKPKPSWQLATSSSQRTALHDACAVGRLDMAVMLLEEAPGALHKCDKQGRSPLTFAVMNGHALLASHLIHRRALVDQNDSSGNSPLHYAMAYSWQDIAKLLVDCGHDPNVQNKWRNSPVDVSLLKGHAALASWYVAECPIQPDSFDEKGRTLLTRACSNLGDKIWRNVLTALVSKRGADVNLPDGQGDLPICLAAHACSAHKNNPELNSALKLLCSAKADVGRRAEKGQFQNQSAISIALKGSNSDLLRMMLESGAGLAAHGRGETLLHAMPERLIRRGYRNAEGDQTAEQIFQTIRSCVPKESLRAMAQTMDANGLAPVHSVMLNFKQAIKILRADRQNKEAEMKSLQKQRDEAMRKQQTTVVSQMRHTMESKSPALQQALQTEEAARKDFQKCLLWLCEEAGADPMLPIGPLEKPWKDPKKPEDAQAKPPSVNAEYPVEPAPKIEEVVERSVLAFDQSTYFKYQPDLGMTTPLMLLVKTGDSEAIAWFLDELAKRNLVEKALEASTLFGTTPLVIAIQMEVHLDEGLLGRLASPKAASIRRYDGKTALHLATTGGAHGWTKNVQRQENFKDCRAVAFEVTLKAAKMAGCVDATDAKGWTALACALSTQGPRMPKMLEPWKGGIFSSQATDFSQKDASMASAENAMYKAFGKIEEQLKNAKGFTAGTGAPVTATSVQRRVVSVAGMGSHVKWRFDDLGAIINGLKHPAAEAAGLKVGMRLVSIAGNSVAGMQKDQILTAWKNFSGNTGTLEFEDMDAAPTQEPTQAVGAKQPAFGNAGGFGAGNAFGGPGFGAPTPAFGAPAPAFGAAFGAAPGGGPAFAFGGGNGFGGAPALKAARFGGLAARAAPKFGFGAPASQLGTVPADPAPEPVEAESAPVPAMVGSADACYHSLDASAVYASFQCHITQGRWYFELQHVHIEKGKIGVALCGHNLVSSQEPQVIWISDSRPWKNDSTIGVALDCDAATAQLVMNQVWGEPTAIPRVDPSSGKTLMPVLCGEGACTICFKKTQQASDHKSLPFQQISDVMAPALGASRLVHALLQAGAKPSSSNRNGENGEVILPLHLATKSDDAQSVRLLSRSGADLNVTDPTSGRTCVHIATSKGCLGAAIALLTARADVNFPDPLEGQGHLGAALYGQRRGPRLALHTAVEHGSDSMVGQLVQFGANVGVSIETRHVSSKKMWLPLPPADVDATGKVNDEFKKNGKVGIAAPLALELLRALKIKEEDLEVTLTAVTARAKKVAGLDADSGAASAGIVPMFCGTVESLPAEKDQSLFSIGGGDFTALLQQSDKKLQMLVSRQKLMYYQDVESIKITYAQPLQKAAARNATAMVKVLLNASADTTVVDTLDGRQAIHHAVNHLNERMVRLLLNKTTPLDTPDATTNKATAIFYAVKAATENKPYGAGILKDLLEAKATIDKACCQGGHTVLHVAAGCRHLQVLQQLLDLRASPTSVDPAKRTPLHWAVNSASASEPSFDAERLLLNARADVNALDVQHRMPLHYAFVKKEKQLDTSAADPVETVTSLCAVEGVQVDVPDEFGATPLLCAARRGATISSLYLSKRGANLKTRDNAGNDALGIALAGGHDQYAITLLSQGAGDVEAPMRHLRRVADEGAAGDRKRQRVTPGPPLSLFRESTSRHWLGLSYLLLDHGYPFHGAIQDALELGEFRLVLTLLSKINPSENHVLQRLDTKQRNLLHALAGFGKTLAPEATAIADELFRRGLQPLALDANQRLPLHDAAMNAHRELSRWLIRQDPSKGSCAAKDAEGQLPVHAVCTRQWLQQHSEADHLAFLDMILPLYPSAAQMSFDYAAGAKVELEQCKAADRDVRELGPDPKLNVPLVNVARTAFKKSVARLLEARSDPNMKDGRNATSLCNALQSSCATTLEVVKLLLFHAADANGRDGGGKTPLHYAVVSKYHPTELIMELARAGARFTEAPSAKHEGSLVLDALNFSAPADVLTKLLKLGANPSQGTDAKGRAPLLLAVDQRNQLAISSLLAHKANATVLDAAGRSALSAAMTMAAWKTAEALLKAGADPQKGRDKDGQKPLLTATIAGNAALVRHLLKAKAETSAGEDKLGRSPLSVAILANRKDVVDELLNAHADPSHKDKKMRNALHHCIQPKPHLSYECTRLLAAMLRTPQAREIPGAEGLKEGRNHEKIFAHHLPHHKQTCIDTP</sequence>
<dbReference type="PROSITE" id="PS50118">
    <property type="entry name" value="HMG_BOX_2"/>
    <property type="match status" value="3"/>
</dbReference>
<feature type="compositionally biased region" description="Basic and acidic residues" evidence="6">
    <location>
        <begin position="395"/>
        <end position="406"/>
    </location>
</feature>
<proteinExistence type="predicted"/>
<dbReference type="PROSITE" id="PS50297">
    <property type="entry name" value="ANK_REP_REGION"/>
    <property type="match status" value="2"/>
</dbReference>
<feature type="region of interest" description="Disordered" evidence="6">
    <location>
        <begin position="387"/>
        <end position="445"/>
    </location>
</feature>
<dbReference type="SUPFAM" id="SSF48403">
    <property type="entry name" value="Ankyrin repeat"/>
    <property type="match status" value="7"/>
</dbReference>
<dbReference type="Gene3D" id="1.10.30.10">
    <property type="entry name" value="High mobility group box domain"/>
    <property type="match status" value="3"/>
</dbReference>
<feature type="region of interest" description="Disordered" evidence="6">
    <location>
        <begin position="1"/>
        <end position="56"/>
    </location>
</feature>
<dbReference type="SUPFAM" id="SSF50156">
    <property type="entry name" value="PDZ domain-like"/>
    <property type="match status" value="1"/>
</dbReference>
<reference evidence="9 10" key="2">
    <citation type="submission" date="2024-05" db="EMBL/GenBank/DDBJ databases">
        <authorList>
            <person name="Chen Y."/>
            <person name="Shah S."/>
            <person name="Dougan E. K."/>
            <person name="Thang M."/>
            <person name="Chan C."/>
        </authorList>
    </citation>
    <scope>NUCLEOTIDE SEQUENCE [LARGE SCALE GENOMIC DNA]</scope>
</reference>
<evidence type="ECO:0000313" key="10">
    <source>
        <dbReference type="Proteomes" id="UP001152797"/>
    </source>
</evidence>
<feature type="region of interest" description="Disordered" evidence="6">
    <location>
        <begin position="1069"/>
        <end position="1091"/>
    </location>
</feature>
<accession>A0A9P1FYJ2</accession>
<feature type="repeat" description="ANK" evidence="3">
    <location>
        <begin position="1127"/>
        <end position="1159"/>
    </location>
</feature>
<dbReference type="EMBL" id="CAMXCT030001946">
    <property type="protein sequence ID" value="CAL4781711.1"/>
    <property type="molecule type" value="Genomic_DNA"/>
</dbReference>